<evidence type="ECO:0000313" key="3">
    <source>
        <dbReference type="EMBL" id="TNB56258.1"/>
    </source>
</evidence>
<accession>A0AAX2UIY9</accession>
<dbReference type="Proteomes" id="UP000306813">
    <property type="component" value="Unassembled WGS sequence"/>
</dbReference>
<reference evidence="3 4" key="1">
    <citation type="submission" date="2019-05" db="EMBL/GenBank/DDBJ databases">
        <title>Draft genomes of eight strains of Campylobacter helveticus isolated from cats and a dog in New Zealand.</title>
        <authorList>
            <person name="Bojanic K."/>
            <person name="Midwinter A.C."/>
            <person name="Biggs P.J."/>
            <person name="Acke E."/>
            <person name="Cornelius A.J."/>
            <person name="Marshall J.C."/>
        </authorList>
    </citation>
    <scope>NUCLEOTIDE SEQUENCE [LARGE SCALE GENOMIC DNA]</scope>
    <source>
        <strain evidence="3 4">ACP123b</strain>
    </source>
</reference>
<keyword evidence="1" id="KW-0812">Transmembrane</keyword>
<dbReference type="RefSeq" id="WP_139018421.1">
    <property type="nucleotide sequence ID" value="NZ_CAUWMG010000027.1"/>
</dbReference>
<gene>
    <name evidence="3" type="ORF">FDW42_07660</name>
</gene>
<sequence>MKKKILYFTLGILGLIFIAFLVLKNGISIPSVQFDFLKLEQLYIKMDKKLILRAKNIVVNENNASTNSNETSQTIVSKELIKIAENLKYLYALVEEINIENLTFGEHKAQIYFNGNEFFIDGDLFFLKLSLKHENDELKAQIQKLFLKEYGVDMVGDLSINTKSEFYHLKAGANSSFLDFNTTLSYKEGQLSYKVEDVNIKNIDIITKHTRAKVKLPEELDLWIFKRAKAEFYHLDFLEGFADFARGEYYLDEIKAQGFAKNVSVRLDEKITPIKIPSLKINFSKQKLDLNFARANYNGANLNGSKVYLYDLLNSKKAGIYLLIKTGGMIFDEKLANALKNYEFSLPFYQKSGKTSGFVELKIGFHKDAKVFYKGNLTLANATLSLADFNLNSALVQFDNGKLNIDANGVSNSFLNANLKANIDLEQKNGVFDTQLTRLYYEDYFDMRNQSVKLLLDFKEAVKLDIPAWNAHLNFSEGLEANLENLKTFMPYFSAAKSVGLSDIKHLRYKSANFVDFNLSIDNASFEKRFLINGKSPYTQDSFEIRSLGGNLTLDSKSNLISASFTPNIKEIHLKNLTFLYEKGESEKSFALETNPHNIKIGGANVGVILLDMNKTLHFERLEASLNKAVLNANASSGKAQITFHKSPQRLNLVVNNMDDEFLNLFLQKEAFREGVFNAKVEGSGDEFFEGEFEVKNTYVKDLKGINQLVSFVDTVPSLVMFRAPTFNQKGLHIQNGKVLFNRKKDLLSFDAINLEGDSVDLFGLGSANLRLNTLDLNLELKTLKSASDAISKVPILNYVVLGDKQVISTNIKVNGSIDNPKFNTQILTDTLKTPFNLIKNVIKLPMNLFN</sequence>
<feature type="transmembrane region" description="Helical" evidence="1">
    <location>
        <begin position="5"/>
        <end position="23"/>
    </location>
</feature>
<evidence type="ECO:0000256" key="1">
    <source>
        <dbReference type="SAM" id="Phobius"/>
    </source>
</evidence>
<dbReference type="Pfam" id="PF13116">
    <property type="entry name" value="YhdP"/>
    <property type="match status" value="2"/>
</dbReference>
<keyword evidence="1" id="KW-1133">Transmembrane helix</keyword>
<feature type="domain" description="YhdP central" evidence="2">
    <location>
        <begin position="488"/>
        <end position="822"/>
    </location>
</feature>
<dbReference type="AlphaFoldDB" id="A0AAX2UIY9"/>
<evidence type="ECO:0000313" key="4">
    <source>
        <dbReference type="Proteomes" id="UP000306813"/>
    </source>
</evidence>
<dbReference type="InterPro" id="IPR025263">
    <property type="entry name" value="YhdP_central"/>
</dbReference>
<proteinExistence type="predicted"/>
<feature type="domain" description="YhdP central" evidence="2">
    <location>
        <begin position="247"/>
        <end position="429"/>
    </location>
</feature>
<comment type="caution">
    <text evidence="3">The sequence shown here is derived from an EMBL/GenBank/DDBJ whole genome shotgun (WGS) entry which is preliminary data.</text>
</comment>
<organism evidence="3 4">
    <name type="scientific">Campylobacter helveticus</name>
    <dbReference type="NCBI Taxonomy" id="28898"/>
    <lineage>
        <taxon>Bacteria</taxon>
        <taxon>Pseudomonadati</taxon>
        <taxon>Campylobacterota</taxon>
        <taxon>Epsilonproteobacteria</taxon>
        <taxon>Campylobacterales</taxon>
        <taxon>Campylobacteraceae</taxon>
        <taxon>Campylobacter</taxon>
    </lineage>
</organism>
<protein>
    <submittedName>
        <fullName evidence="3">DUF3971 domain-containing protein</fullName>
    </submittedName>
</protein>
<name>A0AAX2UIY9_9BACT</name>
<keyword evidence="1" id="KW-0472">Membrane</keyword>
<dbReference type="EMBL" id="VDBS01000058">
    <property type="protein sequence ID" value="TNB56258.1"/>
    <property type="molecule type" value="Genomic_DNA"/>
</dbReference>
<evidence type="ECO:0000259" key="2">
    <source>
        <dbReference type="Pfam" id="PF13116"/>
    </source>
</evidence>